<keyword evidence="3" id="KW-0732">Signal</keyword>
<keyword evidence="2" id="KW-0812">Transmembrane</keyword>
<keyword evidence="4" id="KW-0677">Repeat</keyword>
<evidence type="ECO:0000256" key="8">
    <source>
        <dbReference type="ARBA" id="ARBA00023180"/>
    </source>
</evidence>
<feature type="region of interest" description="Disordered" evidence="10">
    <location>
        <begin position="92"/>
        <end position="121"/>
    </location>
</feature>
<dbReference type="InterPro" id="IPR001190">
    <property type="entry name" value="SRCR"/>
</dbReference>
<evidence type="ECO:0000256" key="6">
    <source>
        <dbReference type="ARBA" id="ARBA00023136"/>
    </source>
</evidence>
<dbReference type="InterPro" id="IPR053243">
    <property type="entry name" value="SJ_maturation_regulator"/>
</dbReference>
<dbReference type="FunFam" id="3.10.250.10:FF:000016">
    <property type="entry name" value="Scavenger receptor cysteine-rich protein type 12"/>
    <property type="match status" value="1"/>
</dbReference>
<evidence type="ECO:0000256" key="7">
    <source>
        <dbReference type="ARBA" id="ARBA00023157"/>
    </source>
</evidence>
<evidence type="ECO:0000256" key="10">
    <source>
        <dbReference type="SAM" id="MobiDB-lite"/>
    </source>
</evidence>
<dbReference type="PANTHER" id="PTHR47653:SF1">
    <property type="entry name" value="DELETED IN MALIGNANT BRAIN TUMORS 1 PROTEIN"/>
    <property type="match status" value="1"/>
</dbReference>
<gene>
    <name evidence="12" type="primary">loxl3a</name>
    <name evidence="12" type="ORF">CEXT_141811</name>
</gene>
<dbReference type="InterPro" id="IPR036772">
    <property type="entry name" value="SRCR-like_dom_sf"/>
</dbReference>
<feature type="domain" description="SRCR" evidence="11">
    <location>
        <begin position="20"/>
        <end position="78"/>
    </location>
</feature>
<reference evidence="12 13" key="1">
    <citation type="submission" date="2021-06" db="EMBL/GenBank/DDBJ databases">
        <title>Caerostris extrusa draft genome.</title>
        <authorList>
            <person name="Kono N."/>
            <person name="Arakawa K."/>
        </authorList>
    </citation>
    <scope>NUCLEOTIDE SEQUENCE [LARGE SCALE GENOMIC DNA]</scope>
</reference>
<keyword evidence="8" id="KW-0325">Glycoprotein</keyword>
<proteinExistence type="predicted"/>
<comment type="caution">
    <text evidence="12">The sequence shown here is derived from an EMBL/GenBank/DDBJ whole genome shotgun (WGS) entry which is preliminary data.</text>
</comment>
<evidence type="ECO:0000259" key="11">
    <source>
        <dbReference type="PROSITE" id="PS50287"/>
    </source>
</evidence>
<dbReference type="GO" id="GO:0016020">
    <property type="term" value="C:membrane"/>
    <property type="evidence" value="ECO:0007669"/>
    <property type="project" value="UniProtKB-SubCell"/>
</dbReference>
<keyword evidence="7" id="KW-1015">Disulfide bond</keyword>
<keyword evidence="6" id="KW-0472">Membrane</keyword>
<evidence type="ECO:0000256" key="3">
    <source>
        <dbReference type="ARBA" id="ARBA00022729"/>
    </source>
</evidence>
<accession>A0AAV4X9Q8</accession>
<dbReference type="Gene3D" id="3.10.250.10">
    <property type="entry name" value="SRCR-like domain"/>
    <property type="match status" value="1"/>
</dbReference>
<evidence type="ECO:0000256" key="9">
    <source>
        <dbReference type="PROSITE-ProRule" id="PRU00196"/>
    </source>
</evidence>
<organism evidence="12 13">
    <name type="scientific">Caerostris extrusa</name>
    <name type="common">Bark spider</name>
    <name type="synonym">Caerostris bankana</name>
    <dbReference type="NCBI Taxonomy" id="172846"/>
    <lineage>
        <taxon>Eukaryota</taxon>
        <taxon>Metazoa</taxon>
        <taxon>Ecdysozoa</taxon>
        <taxon>Arthropoda</taxon>
        <taxon>Chelicerata</taxon>
        <taxon>Arachnida</taxon>
        <taxon>Araneae</taxon>
        <taxon>Araneomorphae</taxon>
        <taxon>Entelegynae</taxon>
        <taxon>Araneoidea</taxon>
        <taxon>Araneidae</taxon>
        <taxon>Caerostris</taxon>
    </lineage>
</organism>
<evidence type="ECO:0000256" key="1">
    <source>
        <dbReference type="ARBA" id="ARBA00004167"/>
    </source>
</evidence>
<feature type="compositionally biased region" description="Basic and acidic residues" evidence="10">
    <location>
        <begin position="92"/>
        <end position="110"/>
    </location>
</feature>
<dbReference type="PROSITE" id="PS50287">
    <property type="entry name" value="SRCR_2"/>
    <property type="match status" value="1"/>
</dbReference>
<evidence type="ECO:0000256" key="4">
    <source>
        <dbReference type="ARBA" id="ARBA00022737"/>
    </source>
</evidence>
<dbReference type="PANTHER" id="PTHR47653">
    <property type="entry name" value="PROTEIN BARK BEETLE"/>
    <property type="match status" value="1"/>
</dbReference>
<dbReference type="SUPFAM" id="SSF56487">
    <property type="entry name" value="SRCR-like"/>
    <property type="match status" value="1"/>
</dbReference>
<keyword evidence="5" id="KW-1133">Transmembrane helix</keyword>
<evidence type="ECO:0000256" key="2">
    <source>
        <dbReference type="ARBA" id="ARBA00022692"/>
    </source>
</evidence>
<evidence type="ECO:0000256" key="5">
    <source>
        <dbReference type="ARBA" id="ARBA00022989"/>
    </source>
</evidence>
<keyword evidence="13" id="KW-1185">Reference proteome</keyword>
<dbReference type="Pfam" id="PF00530">
    <property type="entry name" value="SRCR"/>
    <property type="match status" value="1"/>
</dbReference>
<name>A0AAV4X9Q8_CAEEX</name>
<dbReference type="PROSITE" id="PS00420">
    <property type="entry name" value="SRCR_1"/>
    <property type="match status" value="1"/>
</dbReference>
<evidence type="ECO:0000313" key="13">
    <source>
        <dbReference type="Proteomes" id="UP001054945"/>
    </source>
</evidence>
<dbReference type="Proteomes" id="UP001054945">
    <property type="component" value="Unassembled WGS sequence"/>
</dbReference>
<evidence type="ECO:0000313" key="12">
    <source>
        <dbReference type="EMBL" id="GIY92001.1"/>
    </source>
</evidence>
<dbReference type="SMART" id="SM00202">
    <property type="entry name" value="SR"/>
    <property type="match status" value="1"/>
</dbReference>
<dbReference type="GO" id="GO:0045217">
    <property type="term" value="P:cell-cell junction maintenance"/>
    <property type="evidence" value="ECO:0007669"/>
    <property type="project" value="TreeGrafter"/>
</dbReference>
<dbReference type="AlphaFoldDB" id="A0AAV4X9Q8"/>
<protein>
    <submittedName>
        <fullName evidence="12">Lysyl oxidase 3A</fullName>
    </submittedName>
</protein>
<dbReference type="EMBL" id="BPLR01000079">
    <property type="protein sequence ID" value="GIY92001.1"/>
    <property type="molecule type" value="Genomic_DNA"/>
</dbReference>
<comment type="subcellular location">
    <subcellularLocation>
        <location evidence="1">Membrane</location>
        <topology evidence="1">Single-pass membrane protein</topology>
    </subcellularLocation>
</comment>
<sequence>MLVVAVVRAQESPVYPDGSIRLVGGHNPTEGNVEVYYRGRWGSICDDEWDIREAYIVCKMLGYNRAVRATFNSQFGRGRDQQICSAVYSPLDHKHTSGRSEKISLKHENDVSISGEVEDESKVEHKSLLREAKKAL</sequence>
<comment type="caution">
    <text evidence="9">Lacks conserved residue(s) required for the propagation of feature annotation.</text>
</comment>
<dbReference type="PRINTS" id="PR00258">
    <property type="entry name" value="SPERACTRCPTR"/>
</dbReference>